<proteinExistence type="predicted"/>
<keyword evidence="2" id="KW-1185">Reference proteome</keyword>
<dbReference type="Proteomes" id="UP000076727">
    <property type="component" value="Unassembled WGS sequence"/>
</dbReference>
<reference evidence="1 2" key="1">
    <citation type="journal article" date="2016" name="Mol. Biol. Evol.">
        <title>Comparative Genomics of Early-Diverging Mushroom-Forming Fungi Provides Insights into the Origins of Lignocellulose Decay Capabilities.</title>
        <authorList>
            <person name="Nagy L.G."/>
            <person name="Riley R."/>
            <person name="Tritt A."/>
            <person name="Adam C."/>
            <person name="Daum C."/>
            <person name="Floudas D."/>
            <person name="Sun H."/>
            <person name="Yadav J.S."/>
            <person name="Pangilinan J."/>
            <person name="Larsson K.H."/>
            <person name="Matsuura K."/>
            <person name="Barry K."/>
            <person name="Labutti K."/>
            <person name="Kuo R."/>
            <person name="Ohm R.A."/>
            <person name="Bhattacharya S.S."/>
            <person name="Shirouzu T."/>
            <person name="Yoshinaga Y."/>
            <person name="Martin F.M."/>
            <person name="Grigoriev I.V."/>
            <person name="Hibbett D.S."/>
        </authorList>
    </citation>
    <scope>NUCLEOTIDE SEQUENCE [LARGE SCALE GENOMIC DNA]</scope>
    <source>
        <strain evidence="1 2">L-15889</strain>
    </source>
</reference>
<dbReference type="EMBL" id="KV429035">
    <property type="protein sequence ID" value="KZT73949.1"/>
    <property type="molecule type" value="Genomic_DNA"/>
</dbReference>
<evidence type="ECO:0000313" key="2">
    <source>
        <dbReference type="Proteomes" id="UP000076727"/>
    </source>
</evidence>
<protein>
    <submittedName>
        <fullName evidence="1">Uncharacterized protein</fullName>
    </submittedName>
</protein>
<organism evidence="1 2">
    <name type="scientific">Daedalea quercina L-15889</name>
    <dbReference type="NCBI Taxonomy" id="1314783"/>
    <lineage>
        <taxon>Eukaryota</taxon>
        <taxon>Fungi</taxon>
        <taxon>Dikarya</taxon>
        <taxon>Basidiomycota</taxon>
        <taxon>Agaricomycotina</taxon>
        <taxon>Agaricomycetes</taxon>
        <taxon>Polyporales</taxon>
        <taxon>Fomitopsis</taxon>
    </lineage>
</organism>
<dbReference type="AlphaFoldDB" id="A0A165TU01"/>
<accession>A0A165TU01</accession>
<sequence length="249" mass="27999">MSLRMLGTRRHNVDDEARVQATLHMTSMPPRVATLLAASRHRVHGCRIHLSCTGNGNTGSGTRRHHQCILTIRARSLTPLLMPTTARRITLARRTVIRRATTTLGLRPRPHLCLRPSRASCTRTPHLQWRPTAHRRPRKNTHTRTGLTGVETATRTCSRSHQGSSFFLALAEGRWDARPDESRVIALVCVARRYGGRRIWCCMSVYGRALSLAASCFRLCCRCTHIPRQACPLLHGGLRGVMPYVMYGL</sequence>
<evidence type="ECO:0000313" key="1">
    <source>
        <dbReference type="EMBL" id="KZT73949.1"/>
    </source>
</evidence>
<gene>
    <name evidence="1" type="ORF">DAEQUDRAFT_362612</name>
</gene>
<name>A0A165TU01_9APHY</name>